<dbReference type="GO" id="GO:0003677">
    <property type="term" value="F:DNA binding"/>
    <property type="evidence" value="ECO:0007669"/>
    <property type="project" value="InterPro"/>
</dbReference>
<evidence type="ECO:0000256" key="1">
    <source>
        <dbReference type="SAM" id="MobiDB-lite"/>
    </source>
</evidence>
<dbReference type="SUPFAM" id="SSF46785">
    <property type="entry name" value="Winged helix' DNA-binding domain"/>
    <property type="match status" value="1"/>
</dbReference>
<dbReference type="InterPro" id="IPR005818">
    <property type="entry name" value="Histone_H1/H5_H15"/>
</dbReference>
<accession>A0AAJ7J550</accession>
<feature type="region of interest" description="Disordered" evidence="1">
    <location>
        <begin position="82"/>
        <end position="180"/>
    </location>
</feature>
<keyword evidence="3" id="KW-1185">Reference proteome</keyword>
<dbReference type="InterPro" id="IPR036390">
    <property type="entry name" value="WH_DNA-bd_sf"/>
</dbReference>
<evidence type="ECO:0000259" key="2">
    <source>
        <dbReference type="PROSITE" id="PS51504"/>
    </source>
</evidence>
<dbReference type="KEGG" id="ccal:108627576"/>
<dbReference type="AlphaFoldDB" id="A0AAJ7J550"/>
<proteinExistence type="predicted"/>
<dbReference type="Proteomes" id="UP000694925">
    <property type="component" value="Unplaced"/>
</dbReference>
<dbReference type="GO" id="GO:0006334">
    <property type="term" value="P:nucleosome assembly"/>
    <property type="evidence" value="ECO:0007669"/>
    <property type="project" value="InterPro"/>
</dbReference>
<feature type="domain" description="H15" evidence="2">
    <location>
        <begin position="4"/>
        <end position="75"/>
    </location>
</feature>
<gene>
    <name evidence="4" type="primary">LOC108627576</name>
</gene>
<sequence>MPVKKSPKIEAQVVEAIRRLQTIQGSTPREISNYIAQEYNVPGNEIRRHVQLALKRGVTYGILQRVKGGCYSYNQDFLNSQCPSGGGNPVNICSRRRRRGRSRRRSGKRRSSRGCRSRRRSRRRRSRRRVRRRRREEIPKNVDGDVDVTKQPSKSGDILRKDSPRSIRSTATENSEEMQE</sequence>
<name>A0AAJ7J550_9HYME</name>
<evidence type="ECO:0000313" key="3">
    <source>
        <dbReference type="Proteomes" id="UP000694925"/>
    </source>
</evidence>
<dbReference type="RefSeq" id="XP_017884373.1">
    <property type="nucleotide sequence ID" value="XM_018028884.2"/>
</dbReference>
<dbReference type="GO" id="GO:0000786">
    <property type="term" value="C:nucleosome"/>
    <property type="evidence" value="ECO:0007669"/>
    <property type="project" value="InterPro"/>
</dbReference>
<dbReference type="InterPro" id="IPR036388">
    <property type="entry name" value="WH-like_DNA-bd_sf"/>
</dbReference>
<feature type="compositionally biased region" description="Basic residues" evidence="1">
    <location>
        <begin position="94"/>
        <end position="134"/>
    </location>
</feature>
<dbReference type="Pfam" id="PF00538">
    <property type="entry name" value="Linker_histone"/>
    <property type="match status" value="1"/>
</dbReference>
<organism evidence="3 4">
    <name type="scientific">Ceratina calcarata</name>
    <dbReference type="NCBI Taxonomy" id="156304"/>
    <lineage>
        <taxon>Eukaryota</taxon>
        <taxon>Metazoa</taxon>
        <taxon>Ecdysozoa</taxon>
        <taxon>Arthropoda</taxon>
        <taxon>Hexapoda</taxon>
        <taxon>Insecta</taxon>
        <taxon>Pterygota</taxon>
        <taxon>Neoptera</taxon>
        <taxon>Endopterygota</taxon>
        <taxon>Hymenoptera</taxon>
        <taxon>Apocrita</taxon>
        <taxon>Aculeata</taxon>
        <taxon>Apoidea</taxon>
        <taxon>Anthophila</taxon>
        <taxon>Apidae</taxon>
        <taxon>Ceratina</taxon>
        <taxon>Zadontomerus</taxon>
    </lineage>
</organism>
<reference evidence="4" key="1">
    <citation type="submission" date="2025-08" db="UniProtKB">
        <authorList>
            <consortium name="RefSeq"/>
        </authorList>
    </citation>
    <scope>IDENTIFICATION</scope>
    <source>
        <tissue evidence="4">Whole body</tissue>
    </source>
</reference>
<evidence type="ECO:0000313" key="4">
    <source>
        <dbReference type="RefSeq" id="XP_017884373.1"/>
    </source>
</evidence>
<dbReference type="PROSITE" id="PS51504">
    <property type="entry name" value="H15"/>
    <property type="match status" value="1"/>
</dbReference>
<protein>
    <submittedName>
        <fullName evidence="4">Uncharacterized protein LOC108627576</fullName>
    </submittedName>
</protein>
<dbReference type="SMART" id="SM00526">
    <property type="entry name" value="H15"/>
    <property type="match status" value="1"/>
</dbReference>
<dbReference type="GeneID" id="108627576"/>
<dbReference type="Gene3D" id="1.10.10.10">
    <property type="entry name" value="Winged helix-like DNA-binding domain superfamily/Winged helix DNA-binding domain"/>
    <property type="match status" value="1"/>
</dbReference>